<dbReference type="OrthoDB" id="5426191at2759"/>
<feature type="region of interest" description="Disordered" evidence="1">
    <location>
        <begin position="368"/>
        <end position="396"/>
    </location>
</feature>
<feature type="compositionally biased region" description="Polar residues" evidence="1">
    <location>
        <begin position="334"/>
        <end position="343"/>
    </location>
</feature>
<sequence>LRREAGALRPSTRRHRGTAPSRWFLAHPAWFSSRPEPGRIQLCPLSAGDVAAANIAAVINTVPLHRVCALSASSYSPHSPSRSAQAIPVTTANMEARSLASLNSLAANPPQYPEKPSEQRQEPLVLYISRVPGTRDIILSPFKPQIKNVTAEDVATSLYYVHLEMPSSDLSAPTPIGADEASSQDSSSPMAIPRKPLPDSARPPTPESLSSGNRRQPPPVLAASRQRGASVYSRDETTPPPPQFQASNDSGPGLADSTELPQRPLPGPQTPMPARKPLGPRPMASLPASSPEQTLPASPQDCSALEENTGAAVQWRDRIAQRNLRRSPSPKKQGPTSSSAGASFTLTLIRRDPSSGNQWNVGRVSSRQLEAPSTGIEQPGAPLFARQPPPTGASAPIDVEIETSGYAKFRRMPPRRSADVSFEAAVSAAAEYPTPRNDVGVFSRQVVMGYSKSLTANLKETFQRMDQAGRSRLNRGRSGSFASVNSAKSDGPVGELHGLKARGYTFTSPWDGKCEFRTGTAGRSVLCRHTLYDGEAAVYNPLTAHRGSAAPRSGTTTVSDLRFNLPSSELLGEQARSAKDQWRGNFSKLLKPNYGGDGADDVVSPFEVNVGSERAGGGNRGRRAKLGKLIIYNDGLKMLDLVVAANIGVWWGAWEKTF</sequence>
<accession>A0A2K3QAL3</accession>
<feature type="non-terminal residue" evidence="2">
    <location>
        <position position="1"/>
    </location>
</feature>
<proteinExistence type="predicted"/>
<evidence type="ECO:0000256" key="1">
    <source>
        <dbReference type="SAM" id="MobiDB-lite"/>
    </source>
</evidence>
<evidence type="ECO:0000313" key="2">
    <source>
        <dbReference type="EMBL" id="PNY24579.1"/>
    </source>
</evidence>
<dbReference type="Proteomes" id="UP000236621">
    <property type="component" value="Unassembled WGS sequence"/>
</dbReference>
<dbReference type="AlphaFoldDB" id="A0A2K3QAL3"/>
<dbReference type="EMBL" id="NRSZ01000867">
    <property type="protein sequence ID" value="PNY24579.1"/>
    <property type="molecule type" value="Genomic_DNA"/>
</dbReference>
<keyword evidence="3" id="KW-1185">Reference proteome</keyword>
<name>A0A2K3QAL3_9HYPO</name>
<evidence type="ECO:0000313" key="3">
    <source>
        <dbReference type="Proteomes" id="UP000236621"/>
    </source>
</evidence>
<evidence type="ECO:0008006" key="4">
    <source>
        <dbReference type="Google" id="ProtNLM"/>
    </source>
</evidence>
<comment type="caution">
    <text evidence="2">The sequence shown here is derived from an EMBL/GenBank/DDBJ whole genome shotgun (WGS) entry which is preliminary data.</text>
</comment>
<feature type="compositionally biased region" description="Polar residues" evidence="1">
    <location>
        <begin position="287"/>
        <end position="301"/>
    </location>
</feature>
<feature type="region of interest" description="Disordered" evidence="1">
    <location>
        <begin position="171"/>
        <end position="343"/>
    </location>
</feature>
<dbReference type="STRING" id="45235.A0A2K3QAL3"/>
<organism evidence="2 3">
    <name type="scientific">Tolypocladium capitatum</name>
    <dbReference type="NCBI Taxonomy" id="45235"/>
    <lineage>
        <taxon>Eukaryota</taxon>
        <taxon>Fungi</taxon>
        <taxon>Dikarya</taxon>
        <taxon>Ascomycota</taxon>
        <taxon>Pezizomycotina</taxon>
        <taxon>Sordariomycetes</taxon>
        <taxon>Hypocreomycetidae</taxon>
        <taxon>Hypocreales</taxon>
        <taxon>Ophiocordycipitaceae</taxon>
        <taxon>Tolypocladium</taxon>
    </lineage>
</organism>
<gene>
    <name evidence="2" type="ORF">TCAP_05478</name>
</gene>
<reference evidence="2 3" key="1">
    <citation type="submission" date="2017-08" db="EMBL/GenBank/DDBJ databases">
        <title>Harnessing the power of phylogenomics to disentangle the directionality and signatures of interkingdom host jumping in the parasitic fungal genus Tolypocladium.</title>
        <authorList>
            <person name="Quandt C.A."/>
            <person name="Patterson W."/>
            <person name="Spatafora J.W."/>
        </authorList>
    </citation>
    <scope>NUCLEOTIDE SEQUENCE [LARGE SCALE GENOMIC DNA]</scope>
    <source>
        <strain evidence="2 3">CBS 113982</strain>
    </source>
</reference>
<protein>
    <recommendedName>
        <fullName evidence="4">Oxidoreductase-like protein</fullName>
    </recommendedName>
</protein>